<dbReference type="InterPro" id="IPR010730">
    <property type="entry name" value="HET"/>
</dbReference>
<sequence length="815" mass="90991">MPDGYGSDGPSDGYRGKKRGLEIDLRDKPLKRAGFIVPAKKKIKYKDGTPKQPARTILSVVEKVRELHQYTELAPGEDIRVLILEPGQPGDSASGIEADPVRCKLVPSALPSTKNVVPGLPSYQYEALSYFWGLGEPSFPITITSYKKGNGRHSIANIVQRKFWVRPNLHAALVQLRHPKDEVRLWVDAICINQENVAEKTIQVSRMNEIYSEAFNICIWLGVGEPDPATRKSEAEYTKQTFDFIRELLDLRRLDQLIQDEKYVDRWLAFVGLMRNRWFSRRWVVQVSPPSQSNIPLFLLEIGMLTPKSWVQELALARDATVHYGREVMQWPDFADAVALFVAKHDQINMLLKRHSIEPDPIGDMRALGASILVEATSNLFRKSKDGEILERLLSLEILVSTLLAFEATNPQDIVYGVLSIANDTPYSNSETAAKTVASAVSTPAADIRAGGAYGDPRITPNYAKPLREIYSDFIDYCVEKSSSLDMICRHWAPRSTERRRSITALSADSFPPMPTWVSSITNSAFGGPELALHGRCNGDNLVGIPSRQNHKNYNASAGLKPCAKIDRYCDDVDATPSNEIPSYFQQGGHNSFDGPTPNPHAQNAIAKASGILYAKGICLDTIERLSPRAAQGMILQECLDMGGWSDDIELEKVPDELWRTLVADRGPNGTNAPSWYHRACLESFTHITQNGDLSTGALMENPNTPSTMVTFLKRVQEVVWNRKFLRSKGFHHDGGKKRLFGLAPTSAQEGDLICILFGCSVPVVLRRMGPPDDHFYYLIGEAYAHGIMDGEALSKDLPVWPYDDSDKYLNFKIR</sequence>
<accession>A0A1L7WUS4</accession>
<evidence type="ECO:0000313" key="3">
    <source>
        <dbReference type="EMBL" id="CZR56473.1"/>
    </source>
</evidence>
<dbReference type="OrthoDB" id="3477286at2759"/>
<proteinExistence type="predicted"/>
<dbReference type="InterPro" id="IPR052895">
    <property type="entry name" value="HetReg/Transcr_Mod"/>
</dbReference>
<protein>
    <recommendedName>
        <fullName evidence="2">Heterokaryon incompatibility domain-containing protein</fullName>
    </recommendedName>
</protein>
<reference evidence="3 4" key="1">
    <citation type="submission" date="2016-03" db="EMBL/GenBank/DDBJ databases">
        <authorList>
            <person name="Ploux O."/>
        </authorList>
    </citation>
    <scope>NUCLEOTIDE SEQUENCE [LARGE SCALE GENOMIC DNA]</scope>
    <source>
        <strain evidence="3 4">UAMH 11012</strain>
    </source>
</reference>
<dbReference type="PANTHER" id="PTHR24148">
    <property type="entry name" value="ANKYRIN REPEAT DOMAIN-CONTAINING PROTEIN 39 HOMOLOG-RELATED"/>
    <property type="match status" value="1"/>
</dbReference>
<gene>
    <name evidence="3" type="ORF">PAC_06361</name>
</gene>
<dbReference type="Pfam" id="PF26639">
    <property type="entry name" value="Het-6_barrel"/>
    <property type="match status" value="1"/>
</dbReference>
<organism evidence="3 4">
    <name type="scientific">Phialocephala subalpina</name>
    <dbReference type="NCBI Taxonomy" id="576137"/>
    <lineage>
        <taxon>Eukaryota</taxon>
        <taxon>Fungi</taxon>
        <taxon>Dikarya</taxon>
        <taxon>Ascomycota</taxon>
        <taxon>Pezizomycotina</taxon>
        <taxon>Leotiomycetes</taxon>
        <taxon>Helotiales</taxon>
        <taxon>Mollisiaceae</taxon>
        <taxon>Phialocephala</taxon>
        <taxon>Phialocephala fortinii species complex</taxon>
    </lineage>
</organism>
<dbReference type="STRING" id="576137.A0A1L7WUS4"/>
<keyword evidence="4" id="KW-1185">Reference proteome</keyword>
<evidence type="ECO:0000313" key="4">
    <source>
        <dbReference type="Proteomes" id="UP000184330"/>
    </source>
</evidence>
<dbReference type="Pfam" id="PF06985">
    <property type="entry name" value="HET"/>
    <property type="match status" value="1"/>
</dbReference>
<feature type="region of interest" description="Disordered" evidence="1">
    <location>
        <begin position="1"/>
        <end position="21"/>
    </location>
</feature>
<dbReference type="AlphaFoldDB" id="A0A1L7WUS4"/>
<name>A0A1L7WUS4_9HELO</name>
<dbReference type="EMBL" id="FJOG01000008">
    <property type="protein sequence ID" value="CZR56473.1"/>
    <property type="molecule type" value="Genomic_DNA"/>
</dbReference>
<dbReference type="PANTHER" id="PTHR24148:SF64">
    <property type="entry name" value="HETEROKARYON INCOMPATIBILITY DOMAIN-CONTAINING PROTEIN"/>
    <property type="match status" value="1"/>
</dbReference>
<dbReference type="Proteomes" id="UP000184330">
    <property type="component" value="Unassembled WGS sequence"/>
</dbReference>
<feature type="domain" description="Heterokaryon incompatibility" evidence="2">
    <location>
        <begin position="125"/>
        <end position="286"/>
    </location>
</feature>
<feature type="compositionally biased region" description="Low complexity" evidence="1">
    <location>
        <begin position="1"/>
        <end position="13"/>
    </location>
</feature>
<evidence type="ECO:0000259" key="2">
    <source>
        <dbReference type="Pfam" id="PF06985"/>
    </source>
</evidence>
<evidence type="ECO:0000256" key="1">
    <source>
        <dbReference type="SAM" id="MobiDB-lite"/>
    </source>
</evidence>